<dbReference type="AlphaFoldDB" id="A0AAV0B5Q9"/>
<accession>A0AAV0B5Q9</accession>
<comment type="caution">
    <text evidence="6">The sequence shown here is derived from an EMBL/GenBank/DDBJ whole genome shotgun (WGS) entry which is preliminary data.</text>
</comment>
<sequence length="255" mass="28457">MKEAKVEIKPDWLKKVIEVYARLYVGLLNFSLTDDDVCKVFQTFGAIEYVDLHRDQVNGKSKGYAFVQYKNMHNAKKYYGEDEQVSKGIKAQHPLALLNATAPGVASPVVATPVGGHFTAAPANAYEERLKDPVAGKLNQISRVELMHKLARTGQPTSVPVTEMFKPNIPTTTSLLVLLNNMFYPEEETEPGCGYLSGGSSSVANIPFEERRRNVSKICLNIVKLWVWMDEVWSGWCCVKDDDRSVAADLVAERD</sequence>
<dbReference type="InterPro" id="IPR006509">
    <property type="entry name" value="RBM39_SF"/>
</dbReference>
<dbReference type="SMART" id="SM00360">
    <property type="entry name" value="RRM"/>
    <property type="match status" value="1"/>
</dbReference>
<dbReference type="Pfam" id="PF00076">
    <property type="entry name" value="RRM_1"/>
    <property type="match status" value="1"/>
</dbReference>
<dbReference type="GO" id="GO:0006397">
    <property type="term" value="P:mRNA processing"/>
    <property type="evidence" value="ECO:0007669"/>
    <property type="project" value="InterPro"/>
</dbReference>
<protein>
    <recommendedName>
        <fullName evidence="5">RRM domain-containing protein</fullName>
    </recommendedName>
</protein>
<feature type="domain" description="RRM" evidence="5">
    <location>
        <begin position="21"/>
        <end position="90"/>
    </location>
</feature>
<dbReference type="InterPro" id="IPR029123">
    <property type="entry name" value="RBM39_linker"/>
</dbReference>
<dbReference type="InterPro" id="IPR035979">
    <property type="entry name" value="RBD_domain_sf"/>
</dbReference>
<evidence type="ECO:0000256" key="4">
    <source>
        <dbReference type="PROSITE-ProRule" id="PRU00176"/>
    </source>
</evidence>
<gene>
    <name evidence="6" type="ORF">PPACK8108_LOCUS15323</name>
</gene>
<reference evidence="6" key="1">
    <citation type="submission" date="2022-06" db="EMBL/GenBank/DDBJ databases">
        <authorList>
            <consortium name="SYNGENTA / RWTH Aachen University"/>
        </authorList>
    </citation>
    <scope>NUCLEOTIDE SEQUENCE</scope>
</reference>
<dbReference type="PANTHER" id="PTHR48036">
    <property type="entry name" value="SPLICING FACTOR (PAD-1), PUTATIVE (AFU_ORTHOLOGUE AFUA_1G15810)-RELATED"/>
    <property type="match status" value="1"/>
</dbReference>
<dbReference type="SUPFAM" id="SSF54928">
    <property type="entry name" value="RNA-binding domain, RBD"/>
    <property type="match status" value="1"/>
</dbReference>
<evidence type="ECO:0000313" key="7">
    <source>
        <dbReference type="Proteomes" id="UP001153365"/>
    </source>
</evidence>
<evidence type="ECO:0000256" key="1">
    <source>
        <dbReference type="ARBA" id="ARBA00022553"/>
    </source>
</evidence>
<dbReference type="EMBL" id="CALTRL010004069">
    <property type="protein sequence ID" value="CAH7682408.1"/>
    <property type="molecule type" value="Genomic_DNA"/>
</dbReference>
<proteinExistence type="predicted"/>
<keyword evidence="7" id="KW-1185">Reference proteome</keyword>
<evidence type="ECO:0000256" key="3">
    <source>
        <dbReference type="ARBA" id="ARBA00022884"/>
    </source>
</evidence>
<evidence type="ECO:0000259" key="5">
    <source>
        <dbReference type="PROSITE" id="PS50102"/>
    </source>
</evidence>
<dbReference type="GO" id="GO:0005634">
    <property type="term" value="C:nucleus"/>
    <property type="evidence" value="ECO:0007669"/>
    <property type="project" value="InterPro"/>
</dbReference>
<keyword evidence="1" id="KW-0597">Phosphoprotein</keyword>
<dbReference type="InterPro" id="IPR000504">
    <property type="entry name" value="RRM_dom"/>
</dbReference>
<dbReference type="GO" id="GO:0003723">
    <property type="term" value="F:RNA binding"/>
    <property type="evidence" value="ECO:0007669"/>
    <property type="project" value="UniProtKB-UniRule"/>
</dbReference>
<dbReference type="Proteomes" id="UP001153365">
    <property type="component" value="Unassembled WGS sequence"/>
</dbReference>
<keyword evidence="2" id="KW-0677">Repeat</keyword>
<evidence type="ECO:0000256" key="2">
    <source>
        <dbReference type="ARBA" id="ARBA00022737"/>
    </source>
</evidence>
<name>A0AAV0B5Q9_PHAPC</name>
<dbReference type="Gene3D" id="3.30.70.330">
    <property type="match status" value="1"/>
</dbReference>
<organism evidence="6 7">
    <name type="scientific">Phakopsora pachyrhizi</name>
    <name type="common">Asian soybean rust disease fungus</name>
    <dbReference type="NCBI Taxonomy" id="170000"/>
    <lineage>
        <taxon>Eukaryota</taxon>
        <taxon>Fungi</taxon>
        <taxon>Dikarya</taxon>
        <taxon>Basidiomycota</taxon>
        <taxon>Pucciniomycotina</taxon>
        <taxon>Pucciniomycetes</taxon>
        <taxon>Pucciniales</taxon>
        <taxon>Phakopsoraceae</taxon>
        <taxon>Phakopsora</taxon>
    </lineage>
</organism>
<keyword evidence="3 4" id="KW-0694">RNA-binding</keyword>
<evidence type="ECO:0000313" key="6">
    <source>
        <dbReference type="EMBL" id="CAH7682408.1"/>
    </source>
</evidence>
<dbReference type="InterPro" id="IPR012677">
    <property type="entry name" value="Nucleotide-bd_a/b_plait_sf"/>
</dbReference>
<dbReference type="Pfam" id="PF15519">
    <property type="entry name" value="RBM39linker"/>
    <property type="match status" value="1"/>
</dbReference>
<dbReference type="PROSITE" id="PS50102">
    <property type="entry name" value="RRM"/>
    <property type="match status" value="1"/>
</dbReference>